<evidence type="ECO:0000313" key="2">
    <source>
        <dbReference type="Proteomes" id="UP000004830"/>
    </source>
</evidence>
<dbReference type="OrthoDB" id="9801127at2"/>
<comment type="caution">
    <text evidence="1">The sequence shown here is derived from an EMBL/GenBank/DDBJ whole genome shotgun (WGS) entry which is preliminary data.</text>
</comment>
<dbReference type="PATRIC" id="fig|742742.3.peg.1274"/>
<dbReference type="STRING" id="742742.HMPREF9452_01305"/>
<dbReference type="RefSeq" id="WP_009141340.1">
    <property type="nucleotide sequence ID" value="NZ_JH126469.1"/>
</dbReference>
<sequence>MGLETKKILVCDRCGESVEVDGDAAEFELARSLPDWIRLEGGRALCPRCRERYELILARHRVEIDDYLNGRL</sequence>
<dbReference type="Proteomes" id="UP000004830">
    <property type="component" value="Unassembled WGS sequence"/>
</dbReference>
<evidence type="ECO:0000313" key="1">
    <source>
        <dbReference type="EMBL" id="EGX70619.1"/>
    </source>
</evidence>
<dbReference type="GeneID" id="62759020"/>
<accession>G1WIZ2</accession>
<keyword evidence="2" id="KW-1185">Reference proteome</keyword>
<name>G1WIZ2_9ACTN</name>
<gene>
    <name evidence="1" type="ORF">HMPREF9452_01305</name>
</gene>
<protein>
    <submittedName>
        <fullName evidence="1">Uncharacterized protein</fullName>
    </submittedName>
</protein>
<proteinExistence type="predicted"/>
<organism evidence="1 2">
    <name type="scientific">Collinsella tanakaei YIT 12063</name>
    <dbReference type="NCBI Taxonomy" id="742742"/>
    <lineage>
        <taxon>Bacteria</taxon>
        <taxon>Bacillati</taxon>
        <taxon>Actinomycetota</taxon>
        <taxon>Coriobacteriia</taxon>
        <taxon>Coriobacteriales</taxon>
        <taxon>Coriobacteriaceae</taxon>
        <taxon>Collinsella</taxon>
    </lineage>
</organism>
<dbReference type="AlphaFoldDB" id="G1WIZ2"/>
<dbReference type="EMBL" id="ADLS01000017">
    <property type="protein sequence ID" value="EGX70619.1"/>
    <property type="molecule type" value="Genomic_DNA"/>
</dbReference>
<reference evidence="1 2" key="1">
    <citation type="submission" date="2011-06" db="EMBL/GenBank/DDBJ databases">
        <title>The Genome Sequence of Collinsella tanakaei YIT 12063.</title>
        <authorList>
            <consortium name="The Broad Institute Genome Sequencing Platform"/>
            <person name="Earl A."/>
            <person name="Ward D."/>
            <person name="Feldgarden M."/>
            <person name="Gevers D."/>
            <person name="Morotomi M."/>
            <person name="Young S.K."/>
            <person name="Zeng Q."/>
            <person name="Gargeya S."/>
            <person name="Fitzgerald M."/>
            <person name="Haas B."/>
            <person name="Abouelleil A."/>
            <person name="Alvarado L."/>
            <person name="Arachchi H.M."/>
            <person name="Berlin A."/>
            <person name="Brown A."/>
            <person name="Chapman S.B."/>
            <person name="Chen Z."/>
            <person name="Dunbar C."/>
            <person name="Freedman E."/>
            <person name="Gearin G."/>
            <person name="Gellesch M."/>
            <person name="Goldberg J."/>
            <person name="Griggs A."/>
            <person name="Gujja S."/>
            <person name="Heiman D."/>
            <person name="Howarth C."/>
            <person name="Larson L."/>
            <person name="Lui A."/>
            <person name="MacDonald P.J.P."/>
            <person name="Mehta T."/>
            <person name="Montmayeur A."/>
            <person name="Murphy C."/>
            <person name="Neiman D."/>
            <person name="Pearson M."/>
            <person name="Priest M."/>
            <person name="Roberts A."/>
            <person name="Saif S."/>
            <person name="Shea T."/>
            <person name="Shenoy N."/>
            <person name="Sisk P."/>
            <person name="Stolte C."/>
            <person name="Sykes S."/>
            <person name="Wortman J."/>
            <person name="Nusbaum C."/>
            <person name="Birren B."/>
        </authorList>
    </citation>
    <scope>NUCLEOTIDE SEQUENCE [LARGE SCALE GENOMIC DNA]</scope>
    <source>
        <strain evidence="1 2">YIT 12063</strain>
    </source>
</reference>
<dbReference type="SUPFAM" id="SSF57850">
    <property type="entry name" value="RING/U-box"/>
    <property type="match status" value="1"/>
</dbReference>
<dbReference type="HOGENOM" id="CLU_2715439_0_0_11"/>